<sequence>MPHDLFHRNFFSDAVKEKIVLSASLFYLILFGVLKAFPAINPLSEFFTWFCSFMPIPMLLFYLKMGGFKRNFESDWFNTVMLIVVSLWPVFMKLYMLINR</sequence>
<dbReference type="EMBL" id="LAJX01000084">
    <property type="protein sequence ID" value="KJV06841.1"/>
    <property type="molecule type" value="Genomic_DNA"/>
</dbReference>
<feature type="transmembrane region" description="Helical" evidence="1">
    <location>
        <begin position="20"/>
        <end position="40"/>
    </location>
</feature>
<evidence type="ECO:0000256" key="1">
    <source>
        <dbReference type="SAM" id="Phobius"/>
    </source>
</evidence>
<keyword evidence="1" id="KW-0812">Transmembrane</keyword>
<feature type="transmembrane region" description="Helical" evidence="1">
    <location>
        <begin position="75"/>
        <end position="98"/>
    </location>
</feature>
<protein>
    <submittedName>
        <fullName evidence="2">Uncharacterized protein</fullName>
    </submittedName>
</protein>
<proteinExistence type="predicted"/>
<reference evidence="3" key="1">
    <citation type="submission" date="2015-03" db="EMBL/GenBank/DDBJ databases">
        <title>Draft genome sequence of a novel methanotroph (Sn10-6) isolated from flooded ricefield rhizosphere in India.</title>
        <authorList>
            <person name="Pandit P.S."/>
            <person name="Pore S.D."/>
            <person name="Arora P."/>
            <person name="Kapse N.G."/>
            <person name="Dhakephalkar P.K."/>
            <person name="Rahalkar M.C."/>
        </authorList>
    </citation>
    <scope>NUCLEOTIDE SEQUENCE [LARGE SCALE GENOMIC DNA]</scope>
    <source>
        <strain evidence="3">Sn10-6</strain>
    </source>
</reference>
<name>A0A0F3IJF8_9GAMM</name>
<dbReference type="AlphaFoldDB" id="A0A0F3IJF8"/>
<keyword evidence="1" id="KW-0472">Membrane</keyword>
<comment type="caution">
    <text evidence="2">The sequence shown here is derived from an EMBL/GenBank/DDBJ whole genome shotgun (WGS) entry which is preliminary data.</text>
</comment>
<accession>A0A0F3IJF8</accession>
<keyword evidence="3" id="KW-1185">Reference proteome</keyword>
<evidence type="ECO:0000313" key="3">
    <source>
        <dbReference type="Proteomes" id="UP000033684"/>
    </source>
</evidence>
<organism evidence="2 3">
    <name type="scientific">Methylocucumis oryzae</name>
    <dbReference type="NCBI Taxonomy" id="1632867"/>
    <lineage>
        <taxon>Bacteria</taxon>
        <taxon>Pseudomonadati</taxon>
        <taxon>Pseudomonadota</taxon>
        <taxon>Gammaproteobacteria</taxon>
        <taxon>Methylococcales</taxon>
        <taxon>Methylococcaceae</taxon>
        <taxon>Methylocucumis</taxon>
    </lineage>
</organism>
<dbReference type="Proteomes" id="UP000033684">
    <property type="component" value="Unassembled WGS sequence"/>
</dbReference>
<evidence type="ECO:0000313" key="2">
    <source>
        <dbReference type="EMBL" id="KJV06841.1"/>
    </source>
</evidence>
<feature type="transmembrane region" description="Helical" evidence="1">
    <location>
        <begin position="46"/>
        <end position="63"/>
    </location>
</feature>
<gene>
    <name evidence="2" type="ORF">VZ94_08675</name>
</gene>
<keyword evidence="1" id="KW-1133">Transmembrane helix</keyword>
<reference evidence="2 3" key="2">
    <citation type="journal article" date="2016" name="Microb. Ecol.">
        <title>Genome Characteristics of a Novel Type I Methanotroph (Sn10-6) Isolated from a Flooded Indian Rice Field.</title>
        <authorList>
            <person name="Rahalkar M.C."/>
            <person name="Pandit P.S."/>
            <person name="Dhakephalkar P.K."/>
            <person name="Pore S."/>
            <person name="Arora P."/>
            <person name="Kapse N."/>
        </authorList>
    </citation>
    <scope>NUCLEOTIDE SEQUENCE [LARGE SCALE GENOMIC DNA]</scope>
    <source>
        <strain evidence="2 3">Sn10-6</strain>
    </source>
</reference>